<comment type="caution">
    <text evidence="2">The sequence shown here is derived from an EMBL/GenBank/DDBJ whole genome shotgun (WGS) entry which is preliminary data.</text>
</comment>
<feature type="transmembrane region" description="Helical" evidence="1">
    <location>
        <begin position="270"/>
        <end position="293"/>
    </location>
</feature>
<accession>A0A066XQS5</accession>
<reference evidence="3" key="1">
    <citation type="journal article" date="2014" name="Genome Announc.">
        <title>Draft genome sequence of Colletotrichum sublineola, a destructive pathogen of cultivated sorghum.</title>
        <authorList>
            <person name="Baroncelli R."/>
            <person name="Sanz-Martin J.M."/>
            <person name="Rech G.E."/>
            <person name="Sukno S.A."/>
            <person name="Thon M.R."/>
        </authorList>
    </citation>
    <scope>NUCLEOTIDE SEQUENCE [LARGE SCALE GENOMIC DNA]</scope>
    <source>
        <strain evidence="3">TX430BB</strain>
    </source>
</reference>
<dbReference type="EMBL" id="JMSE01000157">
    <property type="protein sequence ID" value="KDN71583.1"/>
    <property type="molecule type" value="Genomic_DNA"/>
</dbReference>
<keyword evidence="1" id="KW-0812">Transmembrane</keyword>
<organism evidence="2 3">
    <name type="scientific">Colletotrichum sublineola</name>
    <name type="common">Sorghum anthracnose fungus</name>
    <dbReference type="NCBI Taxonomy" id="1173701"/>
    <lineage>
        <taxon>Eukaryota</taxon>
        <taxon>Fungi</taxon>
        <taxon>Dikarya</taxon>
        <taxon>Ascomycota</taxon>
        <taxon>Pezizomycotina</taxon>
        <taxon>Sordariomycetes</taxon>
        <taxon>Hypocreomycetidae</taxon>
        <taxon>Glomerellales</taxon>
        <taxon>Glomerellaceae</taxon>
        <taxon>Colletotrichum</taxon>
        <taxon>Colletotrichum graminicola species complex</taxon>
    </lineage>
</organism>
<protein>
    <submittedName>
        <fullName evidence="2">Uncharacterized protein</fullName>
    </submittedName>
</protein>
<proteinExistence type="predicted"/>
<dbReference type="OrthoDB" id="5118341at2759"/>
<keyword evidence="1" id="KW-0472">Membrane</keyword>
<gene>
    <name evidence="2" type="ORF">CSUB01_12012</name>
</gene>
<keyword evidence="3" id="KW-1185">Reference proteome</keyword>
<keyword evidence="1" id="KW-1133">Transmembrane helix</keyword>
<name>A0A066XQS5_COLSU</name>
<dbReference type="HOGENOM" id="CLU_065394_0_0_1"/>
<evidence type="ECO:0000313" key="3">
    <source>
        <dbReference type="Proteomes" id="UP000027238"/>
    </source>
</evidence>
<evidence type="ECO:0000256" key="1">
    <source>
        <dbReference type="SAM" id="Phobius"/>
    </source>
</evidence>
<dbReference type="eggNOG" id="ENOG502SZ1K">
    <property type="taxonomic scope" value="Eukaryota"/>
</dbReference>
<sequence length="309" mass="34242">MPKQWSGNWSTIASVSSSSDVTNYDPEPETNAMYGILQSEVENFEEASKVFKENVGRPLLAKNRAIIAVCSIHRTPSRVIVATDATLENALDNIAGYDECQELVIVVSGHFDSIEFHVPRHIRMLMVLRCGFGSNINGQLCISGDSTFGNTELQEWQYKQHKGMLFLGRSVGISIDPAGEQWTNASQSFRRDFTESEKRRLERQFDKMRNKTVHGEWWQEWRGRVASIMGILSGGAKLVGSIQASTGGAFFHLPYGMFSLKAGAAYAEGAVIASATVPAILVGVGVAAAVYFMPWEKLFGWFKELAVRF</sequence>
<evidence type="ECO:0000313" key="2">
    <source>
        <dbReference type="EMBL" id="KDN71583.1"/>
    </source>
</evidence>
<dbReference type="AlphaFoldDB" id="A0A066XQS5"/>
<dbReference type="Proteomes" id="UP000027238">
    <property type="component" value="Unassembled WGS sequence"/>
</dbReference>